<gene>
    <name evidence="1" type="ORF">SAMN02787073_1399</name>
</gene>
<sequence length="176" mass="20478">MHSLVSASDRKITDVLKDVDLSTDDIDILNDKPDLSLFFSHNPSSPDRLKSVLIELKPFEYKNKSHRKKHQGILQLIEYLKAFKSREKIDEVYGYLITDIDTKFSEVLLQDDFVPLFSSEHPIYHRNYDKIGVSVFVVSAKTLVYDAEARNKTFLDIIRKQAKINFLLKEEEEKLS</sequence>
<dbReference type="AlphaFoldDB" id="A0A1M4YW92"/>
<dbReference type="EMBL" id="FQVE01000002">
    <property type="protein sequence ID" value="SHF10000.1"/>
    <property type="molecule type" value="Genomic_DNA"/>
</dbReference>
<evidence type="ECO:0000313" key="2">
    <source>
        <dbReference type="Proteomes" id="UP000184108"/>
    </source>
</evidence>
<accession>A0A1M4YW92</accession>
<reference evidence="2" key="1">
    <citation type="submission" date="2016-11" db="EMBL/GenBank/DDBJ databases">
        <authorList>
            <person name="Varghese N."/>
            <person name="Submissions S."/>
        </authorList>
    </citation>
    <scope>NUCLEOTIDE SEQUENCE [LARGE SCALE GENOMIC DNA]</scope>
    <source>
        <strain evidence="2">YR203</strain>
    </source>
</reference>
<proteinExistence type="predicted"/>
<organism evidence="1 2">
    <name type="scientific">Chryseobacterium vrystaatense</name>
    <dbReference type="NCBI Taxonomy" id="307480"/>
    <lineage>
        <taxon>Bacteria</taxon>
        <taxon>Pseudomonadati</taxon>
        <taxon>Bacteroidota</taxon>
        <taxon>Flavobacteriia</taxon>
        <taxon>Flavobacteriales</taxon>
        <taxon>Weeksellaceae</taxon>
        <taxon>Chryseobacterium group</taxon>
        <taxon>Chryseobacterium</taxon>
    </lineage>
</organism>
<dbReference type="Proteomes" id="UP000184108">
    <property type="component" value="Unassembled WGS sequence"/>
</dbReference>
<name>A0A1M4YW92_9FLAO</name>
<evidence type="ECO:0000313" key="1">
    <source>
        <dbReference type="EMBL" id="SHF10000.1"/>
    </source>
</evidence>
<protein>
    <submittedName>
        <fullName evidence="1">Uncharacterized protein</fullName>
    </submittedName>
</protein>